<dbReference type="GO" id="GO:0005254">
    <property type="term" value="F:chloride channel activity"/>
    <property type="evidence" value="ECO:0007669"/>
    <property type="project" value="UniProtKB-ARBA"/>
</dbReference>
<feature type="transmembrane region" description="Helical" evidence="1">
    <location>
        <begin position="67"/>
        <end position="89"/>
    </location>
</feature>
<comment type="caution">
    <text evidence="3">The sequence shown here is derived from an EMBL/GenBank/DDBJ whole genome shotgun (WGS) entry which is preliminary data.</text>
</comment>
<keyword evidence="4" id="KW-1185">Reference proteome</keyword>
<sequence length="430" mass="47645">MTRLVGYVVISIYLPSLIMLMIGYLTLFFLNDNFEVRVMTALTTLLVMATLFTQVSSSLPKTSYFKLVDVWLLFCIFSTFLVIVFHIIIDLSLHNEGTTNSTAQTKVKAGPLPRRSVALRGNTNVAPFLPPSPSTGMALEACRIPKKIPSKVGWFQKMSVPDIERFARWLMAATSTCHLADIHLSLGSTCHLADIHLSQCHLADIVTWQTSTCHLADIHLSLGRHPPVTWLHFGSTQHLCGRHPPVTVTCSTCHLADTCHLAVHLSLGTCHLADIHLSLGRHPPVRHPPVTSSTCHLAVTWQTSTCHLQHLSHPPVTWQTSTCHLADIHTIHSTDICHFHHQHLSLGAAVTWQVTWQHLSQTHLSLGRHHLSLGLTSHLSLADIVTDIHLSLGRSLGRHPPVMADIHTWQTSTSHLADIHLSLGRHPPVT</sequence>
<dbReference type="Gene3D" id="1.20.58.390">
    <property type="entry name" value="Neurotransmitter-gated ion-channel transmembrane domain"/>
    <property type="match status" value="1"/>
</dbReference>
<evidence type="ECO:0000256" key="1">
    <source>
        <dbReference type="SAM" id="Phobius"/>
    </source>
</evidence>
<keyword evidence="1" id="KW-0812">Transmembrane</keyword>
<dbReference type="GO" id="GO:0004888">
    <property type="term" value="F:transmembrane signaling receptor activity"/>
    <property type="evidence" value="ECO:0007669"/>
    <property type="project" value="InterPro"/>
</dbReference>
<name>A0A3R7MDU2_PENVA</name>
<protein>
    <recommendedName>
        <fullName evidence="2">Neurotransmitter-gated ion-channel transmembrane domain-containing protein</fullName>
    </recommendedName>
</protein>
<dbReference type="EMBL" id="QCYY01002003">
    <property type="protein sequence ID" value="ROT73700.1"/>
    <property type="molecule type" value="Genomic_DNA"/>
</dbReference>
<dbReference type="GO" id="GO:0099095">
    <property type="term" value="F:ligand-gated monoatomic anion channel activity"/>
    <property type="evidence" value="ECO:0007669"/>
    <property type="project" value="UniProtKB-ARBA"/>
</dbReference>
<keyword evidence="1" id="KW-1133">Transmembrane helix</keyword>
<keyword evidence="1" id="KW-0472">Membrane</keyword>
<dbReference type="OrthoDB" id="6372429at2759"/>
<dbReference type="PRINTS" id="PR00253">
    <property type="entry name" value="GABAARECEPTR"/>
</dbReference>
<dbReference type="SUPFAM" id="SSF90112">
    <property type="entry name" value="Neurotransmitter-gated ion-channel transmembrane pore"/>
    <property type="match status" value="1"/>
</dbReference>
<dbReference type="InterPro" id="IPR038050">
    <property type="entry name" value="Neuro_actylchol_rec"/>
</dbReference>
<dbReference type="InterPro" id="IPR006028">
    <property type="entry name" value="GABAA/Glycine_rcpt"/>
</dbReference>
<dbReference type="AlphaFoldDB" id="A0A3R7MDU2"/>
<feature type="transmembrane region" description="Helical" evidence="1">
    <location>
        <begin position="7"/>
        <end position="30"/>
    </location>
</feature>
<evidence type="ECO:0000259" key="2">
    <source>
        <dbReference type="Pfam" id="PF02932"/>
    </source>
</evidence>
<dbReference type="InterPro" id="IPR036719">
    <property type="entry name" value="Neuro-gated_channel_TM_sf"/>
</dbReference>
<dbReference type="Pfam" id="PF02932">
    <property type="entry name" value="Neur_chan_memb"/>
    <property type="match status" value="1"/>
</dbReference>
<evidence type="ECO:0000313" key="4">
    <source>
        <dbReference type="Proteomes" id="UP000283509"/>
    </source>
</evidence>
<dbReference type="GO" id="GO:0016020">
    <property type="term" value="C:membrane"/>
    <property type="evidence" value="ECO:0007669"/>
    <property type="project" value="InterPro"/>
</dbReference>
<feature type="transmembrane region" description="Helical" evidence="1">
    <location>
        <begin position="36"/>
        <end position="55"/>
    </location>
</feature>
<accession>A0A3R7MDU2</accession>
<reference evidence="3 4" key="2">
    <citation type="submission" date="2019-01" db="EMBL/GenBank/DDBJ databases">
        <title>The decoding of complex shrimp genome reveals the adaptation for benthos swimmer, frequently molting mechanism and breeding impact on genome.</title>
        <authorList>
            <person name="Sun Y."/>
            <person name="Gao Y."/>
            <person name="Yu Y."/>
        </authorList>
    </citation>
    <scope>NUCLEOTIDE SEQUENCE [LARGE SCALE GENOMIC DNA]</scope>
    <source>
        <tissue evidence="3">Muscle</tissue>
    </source>
</reference>
<evidence type="ECO:0000313" key="3">
    <source>
        <dbReference type="EMBL" id="ROT73700.1"/>
    </source>
</evidence>
<dbReference type="InterPro" id="IPR006029">
    <property type="entry name" value="Neurotrans-gated_channel_TM"/>
</dbReference>
<gene>
    <name evidence="3" type="ORF">C7M84_007863</name>
</gene>
<dbReference type="GO" id="GO:0005230">
    <property type="term" value="F:extracellular ligand-gated monoatomic ion channel activity"/>
    <property type="evidence" value="ECO:0007669"/>
    <property type="project" value="UniProtKB-ARBA"/>
</dbReference>
<organism evidence="3 4">
    <name type="scientific">Penaeus vannamei</name>
    <name type="common">Whiteleg shrimp</name>
    <name type="synonym">Litopenaeus vannamei</name>
    <dbReference type="NCBI Taxonomy" id="6689"/>
    <lineage>
        <taxon>Eukaryota</taxon>
        <taxon>Metazoa</taxon>
        <taxon>Ecdysozoa</taxon>
        <taxon>Arthropoda</taxon>
        <taxon>Crustacea</taxon>
        <taxon>Multicrustacea</taxon>
        <taxon>Malacostraca</taxon>
        <taxon>Eumalacostraca</taxon>
        <taxon>Eucarida</taxon>
        <taxon>Decapoda</taxon>
        <taxon>Dendrobranchiata</taxon>
        <taxon>Penaeoidea</taxon>
        <taxon>Penaeidae</taxon>
        <taxon>Penaeus</taxon>
    </lineage>
</organism>
<reference evidence="3 4" key="1">
    <citation type="submission" date="2018-04" db="EMBL/GenBank/DDBJ databases">
        <authorList>
            <person name="Zhang X."/>
            <person name="Yuan J."/>
            <person name="Li F."/>
            <person name="Xiang J."/>
        </authorList>
    </citation>
    <scope>NUCLEOTIDE SEQUENCE [LARGE SCALE GENOMIC DNA]</scope>
    <source>
        <tissue evidence="3">Muscle</tissue>
    </source>
</reference>
<feature type="domain" description="Neurotransmitter-gated ion-channel transmembrane" evidence="2">
    <location>
        <begin position="12"/>
        <end position="105"/>
    </location>
</feature>
<dbReference type="Proteomes" id="UP000283509">
    <property type="component" value="Unassembled WGS sequence"/>
</dbReference>
<proteinExistence type="predicted"/>